<keyword evidence="2" id="KW-1185">Reference proteome</keyword>
<name>A0ABT0Q2F4_9RHOB</name>
<organism evidence="1 2">
    <name type="scientific">Ruegeria spongiae</name>
    <dbReference type="NCBI Taxonomy" id="2942209"/>
    <lineage>
        <taxon>Bacteria</taxon>
        <taxon>Pseudomonadati</taxon>
        <taxon>Pseudomonadota</taxon>
        <taxon>Alphaproteobacteria</taxon>
        <taxon>Rhodobacterales</taxon>
        <taxon>Roseobacteraceae</taxon>
        <taxon>Ruegeria</taxon>
    </lineage>
</organism>
<protein>
    <submittedName>
        <fullName evidence="1">Uncharacterized protein</fullName>
    </submittedName>
</protein>
<gene>
    <name evidence="1" type="ORF">M3P21_10615</name>
</gene>
<accession>A0ABT0Q2F4</accession>
<evidence type="ECO:0000313" key="2">
    <source>
        <dbReference type="Proteomes" id="UP001203880"/>
    </source>
</evidence>
<comment type="caution">
    <text evidence="1">The sequence shown here is derived from an EMBL/GenBank/DDBJ whole genome shotgun (WGS) entry which is preliminary data.</text>
</comment>
<proteinExistence type="predicted"/>
<reference evidence="1" key="1">
    <citation type="submission" date="2022-05" db="EMBL/GenBank/DDBJ databases">
        <authorList>
            <person name="Park J.-S."/>
        </authorList>
    </citation>
    <scope>NUCLEOTIDE SEQUENCE</scope>
    <source>
        <strain evidence="1">2012CJ41-6</strain>
    </source>
</reference>
<dbReference type="EMBL" id="JAMFMB010000011">
    <property type="protein sequence ID" value="MCL6283983.1"/>
    <property type="molecule type" value="Genomic_DNA"/>
</dbReference>
<sequence length="45" mass="5020">MIPFWTEIVELMTAAVMLLAAAEVLKKTADAQYNGICATYRAEDR</sequence>
<dbReference type="Proteomes" id="UP001203880">
    <property type="component" value="Unassembled WGS sequence"/>
</dbReference>
<dbReference type="RefSeq" id="WP_249709932.1">
    <property type="nucleotide sequence ID" value="NZ_JAMFMB010000011.1"/>
</dbReference>
<evidence type="ECO:0000313" key="1">
    <source>
        <dbReference type="EMBL" id="MCL6283983.1"/>
    </source>
</evidence>